<dbReference type="Proteomes" id="UP001147700">
    <property type="component" value="Unassembled WGS sequence"/>
</dbReference>
<feature type="region of interest" description="Disordered" evidence="1">
    <location>
        <begin position="1"/>
        <end position="49"/>
    </location>
</feature>
<evidence type="ECO:0008006" key="4">
    <source>
        <dbReference type="Google" id="ProtNLM"/>
    </source>
</evidence>
<dbReference type="SUPFAM" id="SSF55718">
    <property type="entry name" value="SCP-like"/>
    <property type="match status" value="1"/>
</dbReference>
<dbReference type="InterPro" id="IPR036527">
    <property type="entry name" value="SCP2_sterol-bd_dom_sf"/>
</dbReference>
<keyword evidence="3" id="KW-1185">Reference proteome</keyword>
<feature type="compositionally biased region" description="Pro residues" evidence="1">
    <location>
        <begin position="21"/>
        <end position="44"/>
    </location>
</feature>
<feature type="non-terminal residue" evidence="2">
    <location>
        <position position="1"/>
    </location>
</feature>
<evidence type="ECO:0000256" key="1">
    <source>
        <dbReference type="SAM" id="MobiDB-lite"/>
    </source>
</evidence>
<sequence>ADDLAGPPDAAGPAPAAAPDVAPPPDDVAPAPLAPPDLAPPPDGVAPARDHRPVIVTSAARRAAAAARAPLDAPAPGLRRALLELAAENPLAAAGLIAGLVPAQGAVLAEPLSYDLTVRGHGTFAVTIGHGGTEVQRLTKRRPRKQAAFHLAGEPHVLAQLLTGDRKRLGRFKPSARITGRRRRARPPLKALAESTLSLAEAVKAGARLEPAQVYAALPYAVAPEWTKGHVFTVAQEIRELGSRAWYITARDGVRLSVVEHTTGAAADATVTMSRAAFDRLLQGEPPAPGDLPVVRGDREAVATLKRWTDRARG</sequence>
<evidence type="ECO:0000313" key="2">
    <source>
        <dbReference type="EMBL" id="MDA0142468.1"/>
    </source>
</evidence>
<comment type="caution">
    <text evidence="2">The sequence shown here is derived from an EMBL/GenBank/DDBJ whole genome shotgun (WGS) entry which is preliminary data.</text>
</comment>
<dbReference type="Gene3D" id="3.30.1050.10">
    <property type="entry name" value="SCP2 sterol-binding domain"/>
    <property type="match status" value="1"/>
</dbReference>
<name>A0ABT4RVS5_9ACTN</name>
<organism evidence="2 3">
    <name type="scientific">Solirubrobacter deserti</name>
    <dbReference type="NCBI Taxonomy" id="2282478"/>
    <lineage>
        <taxon>Bacteria</taxon>
        <taxon>Bacillati</taxon>
        <taxon>Actinomycetota</taxon>
        <taxon>Thermoleophilia</taxon>
        <taxon>Solirubrobacterales</taxon>
        <taxon>Solirubrobacteraceae</taxon>
        <taxon>Solirubrobacter</taxon>
    </lineage>
</organism>
<reference evidence="2" key="1">
    <citation type="submission" date="2022-10" db="EMBL/GenBank/DDBJ databases">
        <title>The WGS of Solirubrobacter sp. CPCC 204708.</title>
        <authorList>
            <person name="Jiang Z."/>
        </authorList>
    </citation>
    <scope>NUCLEOTIDE SEQUENCE</scope>
    <source>
        <strain evidence="2">CPCC 204708</strain>
    </source>
</reference>
<evidence type="ECO:0000313" key="3">
    <source>
        <dbReference type="Proteomes" id="UP001147700"/>
    </source>
</evidence>
<gene>
    <name evidence="2" type="ORF">OJ962_33600</name>
</gene>
<feature type="compositionally biased region" description="Low complexity" evidence="1">
    <location>
        <begin position="1"/>
        <end position="20"/>
    </location>
</feature>
<proteinExistence type="predicted"/>
<accession>A0ABT4RVS5</accession>
<protein>
    <recommendedName>
        <fullName evidence="4">Transcriptional regulator</fullName>
    </recommendedName>
</protein>
<dbReference type="EMBL" id="JAPCID010000092">
    <property type="protein sequence ID" value="MDA0142468.1"/>
    <property type="molecule type" value="Genomic_DNA"/>
</dbReference>